<keyword evidence="2" id="KW-1185">Reference proteome</keyword>
<reference evidence="1 2" key="1">
    <citation type="submission" date="2021-05" db="EMBL/GenBank/DDBJ databases">
        <title>Direct Submission.</title>
        <authorList>
            <person name="Li K."/>
            <person name="Gao J."/>
        </authorList>
    </citation>
    <scope>NUCLEOTIDE SEQUENCE [LARGE SCALE GENOMIC DNA]</scope>
    <source>
        <strain evidence="1 2">Mg02</strain>
    </source>
</reference>
<accession>A0ABX8BK79</accession>
<dbReference type="Pfam" id="PF15575">
    <property type="entry name" value="Imm49"/>
    <property type="match status" value="1"/>
</dbReference>
<proteinExistence type="predicted"/>
<dbReference type="Proteomes" id="UP000676079">
    <property type="component" value="Chromosome"/>
</dbReference>
<name>A0ABX8BK79_9ACTN</name>
<sequence>MDPEAGYLETWEEWTTAMQLANAIFSVSAASKGSDVPCVIDKKTRNLRGTGTRSFTSPGNWLTAFYLAVSCRDQERQRALGEIPLEVLRESGSRGGGTYGEYLFPWISALQAFVLNRPGLFEDLDRVVELADPRKQPAGDLERLFLPQVAVFRAFAANDSEAFNAALARGVELFKEHYTANEEMSKDVDGTCPLGLLAFACWGNDRSVHHPEFKLEVESGYLPKFIVNGAWNGEFPI</sequence>
<evidence type="ECO:0000313" key="2">
    <source>
        <dbReference type="Proteomes" id="UP000676079"/>
    </source>
</evidence>
<gene>
    <name evidence="1" type="ORF">KGD84_30740</name>
</gene>
<protein>
    <submittedName>
        <fullName evidence="1">Immunity 49 family protein</fullName>
    </submittedName>
</protein>
<dbReference type="RefSeq" id="WP_220563837.1">
    <property type="nucleotide sequence ID" value="NZ_CP074133.1"/>
</dbReference>
<dbReference type="InterPro" id="IPR029074">
    <property type="entry name" value="Imm49"/>
</dbReference>
<evidence type="ECO:0000313" key="1">
    <source>
        <dbReference type="EMBL" id="QUX22621.1"/>
    </source>
</evidence>
<dbReference type="EMBL" id="CP074133">
    <property type="protein sequence ID" value="QUX22621.1"/>
    <property type="molecule type" value="Genomic_DNA"/>
</dbReference>
<organism evidence="1 2">
    <name type="scientific">Nocardiopsis changdeensis</name>
    <dbReference type="NCBI Taxonomy" id="2831969"/>
    <lineage>
        <taxon>Bacteria</taxon>
        <taxon>Bacillati</taxon>
        <taxon>Actinomycetota</taxon>
        <taxon>Actinomycetes</taxon>
        <taxon>Streptosporangiales</taxon>
        <taxon>Nocardiopsidaceae</taxon>
        <taxon>Nocardiopsis</taxon>
    </lineage>
</organism>